<name>A0A0F9CEL0_9ZZZZ</name>
<feature type="non-terminal residue" evidence="2">
    <location>
        <position position="1"/>
    </location>
</feature>
<proteinExistence type="predicted"/>
<accession>A0A0F9CEL0</accession>
<dbReference type="AlphaFoldDB" id="A0A0F9CEL0"/>
<comment type="caution">
    <text evidence="2">The sequence shown here is derived from an EMBL/GenBank/DDBJ whole genome shotgun (WGS) entry which is preliminary data.</text>
</comment>
<feature type="compositionally biased region" description="Basic and acidic residues" evidence="1">
    <location>
        <begin position="22"/>
        <end position="37"/>
    </location>
</feature>
<evidence type="ECO:0000313" key="2">
    <source>
        <dbReference type="EMBL" id="KKL47793.1"/>
    </source>
</evidence>
<sequence length="562" mass="62644">PREAADLGVAAERVPEVLRRQREAEAVTARAAERLPERPSPILEEPPPPPEGFVLEKGKTLVDEFGDTVERGGRVVDSLGRSGKVRSVGALVQDLETGKAVFREDTLKVDFGKGPEPVPLTDVTVKRHGRPKALEGIGGVKAPDFGSPERLEFKERGFLRIFEGAEKLNPRERRLRDTIAQDIARDVPLDIIDSMKPPETQRVMSQIADIIENNPNILPKIPSILNRYGLSPRELAGFLRDAASKSGRTLGSFGFIGRRLRGMKEFQGPEVAAILEKFAEAEPAPWSWRWTMEKFSKVENIRLAAMISQPKTAVRNAMTQYANLGLHVVEDAIQGTFEATRGAPMDVAFARASADIGSFFRYLTPKGRKQVGDILDRVPLEAERLMTTPVLDVSMASKTARLLSTFSRTVEFMQRRMIFDGILRGELAAKGYNVKGAPIEWWSKIKPKDIAEAADAAVQGAVRLTFGEKLRVRAINTIYRDFPFMRLIQPFPRFFFGNAMKFIYNYSPAGFVRPSVWQAARKGNIKPLTRTLAGTAMLAWATSYRAQEDAPGRWNIVRLFGK</sequence>
<gene>
    <name evidence="2" type="ORF">LCGC14_2331990</name>
</gene>
<feature type="non-terminal residue" evidence="2">
    <location>
        <position position="562"/>
    </location>
</feature>
<feature type="region of interest" description="Disordered" evidence="1">
    <location>
        <begin position="22"/>
        <end position="54"/>
    </location>
</feature>
<dbReference type="EMBL" id="LAZR01033542">
    <property type="protein sequence ID" value="KKL47793.1"/>
    <property type="molecule type" value="Genomic_DNA"/>
</dbReference>
<protein>
    <submittedName>
        <fullName evidence="2">Uncharacterized protein</fullName>
    </submittedName>
</protein>
<organism evidence="2">
    <name type="scientific">marine sediment metagenome</name>
    <dbReference type="NCBI Taxonomy" id="412755"/>
    <lineage>
        <taxon>unclassified sequences</taxon>
        <taxon>metagenomes</taxon>
        <taxon>ecological metagenomes</taxon>
    </lineage>
</organism>
<reference evidence="2" key="1">
    <citation type="journal article" date="2015" name="Nature">
        <title>Complex archaea that bridge the gap between prokaryotes and eukaryotes.</title>
        <authorList>
            <person name="Spang A."/>
            <person name="Saw J.H."/>
            <person name="Jorgensen S.L."/>
            <person name="Zaremba-Niedzwiedzka K."/>
            <person name="Martijn J."/>
            <person name="Lind A.E."/>
            <person name="van Eijk R."/>
            <person name="Schleper C."/>
            <person name="Guy L."/>
            <person name="Ettema T.J."/>
        </authorList>
    </citation>
    <scope>NUCLEOTIDE SEQUENCE</scope>
</reference>
<evidence type="ECO:0000256" key="1">
    <source>
        <dbReference type="SAM" id="MobiDB-lite"/>
    </source>
</evidence>